<dbReference type="AlphaFoldDB" id="A0A9X2I563"/>
<dbReference type="InterPro" id="IPR005509">
    <property type="entry name" value="AfsA_hotdog_dom"/>
</dbReference>
<evidence type="ECO:0000259" key="1">
    <source>
        <dbReference type="Pfam" id="PF03756"/>
    </source>
</evidence>
<reference evidence="2" key="2">
    <citation type="submission" date="2023-01" db="EMBL/GenBank/DDBJ databases">
        <title>Gilvimarinus xylanilyticus HB14 isolated from Caulerpa lentillifera aquaculture base in Hainan, China.</title>
        <authorList>
            <person name="Zhang Y.-J."/>
        </authorList>
    </citation>
    <scope>NUCLEOTIDE SEQUENCE</scope>
    <source>
        <strain evidence="2">HB14</strain>
    </source>
</reference>
<proteinExistence type="predicted"/>
<name>A0A9X2I563_9GAMM</name>
<protein>
    <recommendedName>
        <fullName evidence="1">A-factor biosynthesis hotdog domain-containing protein</fullName>
    </recommendedName>
</protein>
<reference evidence="2" key="1">
    <citation type="submission" date="2022-05" db="EMBL/GenBank/DDBJ databases">
        <authorList>
            <person name="Sun H.-N."/>
        </authorList>
    </citation>
    <scope>NUCLEOTIDE SEQUENCE</scope>
    <source>
        <strain evidence="2">HB14</strain>
    </source>
</reference>
<evidence type="ECO:0000313" key="3">
    <source>
        <dbReference type="Proteomes" id="UP001139319"/>
    </source>
</evidence>
<gene>
    <name evidence="2" type="ORF">M6D89_10075</name>
</gene>
<comment type="caution">
    <text evidence="2">The sequence shown here is derived from an EMBL/GenBank/DDBJ whole genome shotgun (WGS) entry which is preliminary data.</text>
</comment>
<dbReference type="Pfam" id="PF03756">
    <property type="entry name" value="AfsA"/>
    <property type="match status" value="1"/>
</dbReference>
<evidence type="ECO:0000313" key="2">
    <source>
        <dbReference type="EMBL" id="MCP8899647.1"/>
    </source>
</evidence>
<accession>A0A9X2I563</accession>
<feature type="domain" description="A-factor biosynthesis hotdog" evidence="1">
    <location>
        <begin position="92"/>
        <end position="221"/>
    </location>
</feature>
<keyword evidence="3" id="KW-1185">Reference proteome</keyword>
<dbReference type="RefSeq" id="WP_253967938.1">
    <property type="nucleotide sequence ID" value="NZ_JAMFTH010000002.1"/>
</dbReference>
<dbReference type="EMBL" id="JAMFTH010000002">
    <property type="protein sequence ID" value="MCP8899647.1"/>
    <property type="molecule type" value="Genomic_DNA"/>
</dbReference>
<sequence length="264" mass="29768">MNSRIMLVVSDKFSSFALGKDAITVSQLKGLMALPHDLLPFTGRVRLVPGQGMGDQCIADILLMASRLDRHAKFDFSLWQQMPSRAPREITHKHQLENTLISTPVQIAQDLYEMHFLIDENSELMSDHQSGQHVQGMLLIEAVRQATVAITELFFLTQAEGSFAFVLNNMSVKYNNFSFPLPAKIQCRISDKLVELPKRLNFSIEADVVQCGTSVSTLHFEIAAMDKERIYKQENRQALKAQKVHMSHFFVQTEDSLSEATPSA</sequence>
<organism evidence="2 3">
    <name type="scientific">Gilvimarinus xylanilyticus</name>
    <dbReference type="NCBI Taxonomy" id="2944139"/>
    <lineage>
        <taxon>Bacteria</taxon>
        <taxon>Pseudomonadati</taxon>
        <taxon>Pseudomonadota</taxon>
        <taxon>Gammaproteobacteria</taxon>
        <taxon>Cellvibrionales</taxon>
        <taxon>Cellvibrionaceae</taxon>
        <taxon>Gilvimarinus</taxon>
    </lineage>
</organism>
<dbReference type="Proteomes" id="UP001139319">
    <property type="component" value="Unassembled WGS sequence"/>
</dbReference>